<keyword evidence="3" id="KW-0238">DNA-binding</keyword>
<dbReference type="Gene3D" id="3.40.190.290">
    <property type="match status" value="1"/>
</dbReference>
<dbReference type="CDD" id="cd05466">
    <property type="entry name" value="PBP2_LTTR_substrate"/>
    <property type="match status" value="1"/>
</dbReference>
<dbReference type="PROSITE" id="PS50931">
    <property type="entry name" value="HTH_LYSR"/>
    <property type="match status" value="1"/>
</dbReference>
<comment type="caution">
    <text evidence="6">The sequence shown here is derived from an EMBL/GenBank/DDBJ whole genome shotgun (WGS) entry which is preliminary data.</text>
</comment>
<evidence type="ECO:0000259" key="5">
    <source>
        <dbReference type="PROSITE" id="PS50931"/>
    </source>
</evidence>
<dbReference type="SUPFAM" id="SSF53850">
    <property type="entry name" value="Periplasmic binding protein-like II"/>
    <property type="match status" value="1"/>
</dbReference>
<accession>A0ABP6YZT8</accession>
<keyword evidence="2" id="KW-0805">Transcription regulation</keyword>
<evidence type="ECO:0000256" key="4">
    <source>
        <dbReference type="ARBA" id="ARBA00023163"/>
    </source>
</evidence>
<organism evidence="6 7">
    <name type="scientific">Kineosporia mesophila</name>
    <dbReference type="NCBI Taxonomy" id="566012"/>
    <lineage>
        <taxon>Bacteria</taxon>
        <taxon>Bacillati</taxon>
        <taxon>Actinomycetota</taxon>
        <taxon>Actinomycetes</taxon>
        <taxon>Kineosporiales</taxon>
        <taxon>Kineosporiaceae</taxon>
        <taxon>Kineosporia</taxon>
    </lineage>
</organism>
<dbReference type="InterPro" id="IPR036390">
    <property type="entry name" value="WH_DNA-bd_sf"/>
</dbReference>
<dbReference type="InterPro" id="IPR005119">
    <property type="entry name" value="LysR_subst-bd"/>
</dbReference>
<proteinExistence type="inferred from homology"/>
<keyword evidence="7" id="KW-1185">Reference proteome</keyword>
<dbReference type="SUPFAM" id="SSF46785">
    <property type="entry name" value="Winged helix' DNA-binding domain"/>
    <property type="match status" value="1"/>
</dbReference>
<evidence type="ECO:0000256" key="3">
    <source>
        <dbReference type="ARBA" id="ARBA00023125"/>
    </source>
</evidence>
<sequence length="291" mass="31334">MTLRQMEYFVAVAENGSFSQAALMLNVTQPGLSQQIKHLEDEVGARLIDRLPRSAVLTEAGRVYLPEARVALQAANRASRAVSRLLSGGEGDIEIATLTSIAAGDLTRTLARWHQQYPAVALRLIEYRRNHQMENEVRDGKADLAIGPLPAHWKGPVMHLGTEEFVVVVAPDDPLIGPDPVDVVQLADRPWVLFDGDSGLSEITTLVCRAAGFAPSSTLTTAQIQTGVRFAASGLGPVLVPSSLVPPELAGCVLNLIHPYRRQLAAYSRSAFSPVTEAFIGLLDLGRPMSA</sequence>
<evidence type="ECO:0000256" key="2">
    <source>
        <dbReference type="ARBA" id="ARBA00023015"/>
    </source>
</evidence>
<keyword evidence="4" id="KW-0804">Transcription</keyword>
<evidence type="ECO:0000313" key="7">
    <source>
        <dbReference type="Proteomes" id="UP001501074"/>
    </source>
</evidence>
<protein>
    <submittedName>
        <fullName evidence="6">LysR family transcriptional regulator</fullName>
    </submittedName>
</protein>
<dbReference type="InterPro" id="IPR036388">
    <property type="entry name" value="WH-like_DNA-bd_sf"/>
</dbReference>
<reference evidence="7" key="1">
    <citation type="journal article" date="2019" name="Int. J. Syst. Evol. Microbiol.">
        <title>The Global Catalogue of Microorganisms (GCM) 10K type strain sequencing project: providing services to taxonomists for standard genome sequencing and annotation.</title>
        <authorList>
            <consortium name="The Broad Institute Genomics Platform"/>
            <consortium name="The Broad Institute Genome Sequencing Center for Infectious Disease"/>
            <person name="Wu L."/>
            <person name="Ma J."/>
        </authorList>
    </citation>
    <scope>NUCLEOTIDE SEQUENCE [LARGE SCALE GENOMIC DNA]</scope>
    <source>
        <strain evidence="7">JCM 16902</strain>
    </source>
</reference>
<evidence type="ECO:0000313" key="6">
    <source>
        <dbReference type="EMBL" id="GAA3593895.1"/>
    </source>
</evidence>
<gene>
    <name evidence="6" type="ORF">GCM10022223_06080</name>
</gene>
<evidence type="ECO:0000256" key="1">
    <source>
        <dbReference type="ARBA" id="ARBA00009437"/>
    </source>
</evidence>
<dbReference type="Pfam" id="PF00126">
    <property type="entry name" value="HTH_1"/>
    <property type="match status" value="1"/>
</dbReference>
<dbReference type="PANTHER" id="PTHR30346:SF28">
    <property type="entry name" value="HTH-TYPE TRANSCRIPTIONAL REGULATOR CYNR"/>
    <property type="match status" value="1"/>
</dbReference>
<dbReference type="Pfam" id="PF03466">
    <property type="entry name" value="LysR_substrate"/>
    <property type="match status" value="1"/>
</dbReference>
<dbReference type="Proteomes" id="UP001501074">
    <property type="component" value="Unassembled WGS sequence"/>
</dbReference>
<name>A0ABP6YZT8_9ACTN</name>
<dbReference type="PRINTS" id="PR00039">
    <property type="entry name" value="HTHLYSR"/>
</dbReference>
<dbReference type="RefSeq" id="WP_231484133.1">
    <property type="nucleotide sequence ID" value="NZ_BAAAZO010000001.1"/>
</dbReference>
<dbReference type="Gene3D" id="1.10.10.10">
    <property type="entry name" value="Winged helix-like DNA-binding domain superfamily/Winged helix DNA-binding domain"/>
    <property type="match status" value="1"/>
</dbReference>
<comment type="similarity">
    <text evidence="1">Belongs to the LysR transcriptional regulatory family.</text>
</comment>
<dbReference type="InterPro" id="IPR000847">
    <property type="entry name" value="LysR_HTH_N"/>
</dbReference>
<dbReference type="PANTHER" id="PTHR30346">
    <property type="entry name" value="TRANSCRIPTIONAL DUAL REGULATOR HCAR-RELATED"/>
    <property type="match status" value="1"/>
</dbReference>
<feature type="domain" description="HTH lysR-type" evidence="5">
    <location>
        <begin position="1"/>
        <end position="58"/>
    </location>
</feature>
<dbReference type="EMBL" id="BAAAZO010000001">
    <property type="protein sequence ID" value="GAA3593895.1"/>
    <property type="molecule type" value="Genomic_DNA"/>
</dbReference>